<dbReference type="NCBIfam" id="TIGR00116">
    <property type="entry name" value="tsf"/>
    <property type="match status" value="1"/>
</dbReference>
<dbReference type="GO" id="GO:0003746">
    <property type="term" value="F:translation elongation factor activity"/>
    <property type="evidence" value="ECO:0007669"/>
    <property type="project" value="UniProtKB-UniRule"/>
</dbReference>
<evidence type="ECO:0000256" key="4">
    <source>
        <dbReference type="ARBA" id="ARBA00022917"/>
    </source>
</evidence>
<dbReference type="HAMAP" id="MF_00050">
    <property type="entry name" value="EF_Ts"/>
    <property type="match status" value="1"/>
</dbReference>
<dbReference type="Gene3D" id="1.10.8.10">
    <property type="entry name" value="DNA helicase RuvA subunit, C-terminal domain"/>
    <property type="match status" value="1"/>
</dbReference>
<evidence type="ECO:0000313" key="8">
    <source>
        <dbReference type="Proteomes" id="UP000315750"/>
    </source>
</evidence>
<gene>
    <name evidence="5 7" type="primary">tsf</name>
    <name evidence="7" type="ORF">Pan181_01010</name>
</gene>
<dbReference type="KEGG" id="amuc:Pan181_01010"/>
<dbReference type="CDD" id="cd14275">
    <property type="entry name" value="UBA_EF-Ts"/>
    <property type="match status" value="1"/>
</dbReference>
<dbReference type="InterPro" id="IPR036402">
    <property type="entry name" value="EF-Ts_dimer_sf"/>
</dbReference>
<dbReference type="EMBL" id="CP036278">
    <property type="protein sequence ID" value="QDU53923.1"/>
    <property type="molecule type" value="Genomic_DNA"/>
</dbReference>
<evidence type="ECO:0000259" key="6">
    <source>
        <dbReference type="Pfam" id="PF00889"/>
    </source>
</evidence>
<name>A0A518AGR1_9BACT</name>
<evidence type="ECO:0000313" key="7">
    <source>
        <dbReference type="EMBL" id="QDU53923.1"/>
    </source>
</evidence>
<dbReference type="OrthoDB" id="9808348at2"/>
<dbReference type="InterPro" id="IPR001816">
    <property type="entry name" value="Transl_elong_EFTs/EF1B"/>
</dbReference>
<reference evidence="7 8" key="1">
    <citation type="submission" date="2019-02" db="EMBL/GenBank/DDBJ databases">
        <title>Deep-cultivation of Planctomycetes and their phenomic and genomic characterization uncovers novel biology.</title>
        <authorList>
            <person name="Wiegand S."/>
            <person name="Jogler M."/>
            <person name="Boedeker C."/>
            <person name="Pinto D."/>
            <person name="Vollmers J."/>
            <person name="Rivas-Marin E."/>
            <person name="Kohn T."/>
            <person name="Peeters S.H."/>
            <person name="Heuer A."/>
            <person name="Rast P."/>
            <person name="Oberbeckmann S."/>
            <person name="Bunk B."/>
            <person name="Jeske O."/>
            <person name="Meyerdierks A."/>
            <person name="Storesund J.E."/>
            <person name="Kallscheuer N."/>
            <person name="Luecker S."/>
            <person name="Lage O.M."/>
            <person name="Pohl T."/>
            <person name="Merkel B.J."/>
            <person name="Hornburger P."/>
            <person name="Mueller R.-W."/>
            <person name="Bruemmer F."/>
            <person name="Labrenz M."/>
            <person name="Spormann A.M."/>
            <person name="Op den Camp H."/>
            <person name="Overmann J."/>
            <person name="Amann R."/>
            <person name="Jetten M.S.M."/>
            <person name="Mascher T."/>
            <person name="Medema M.H."/>
            <person name="Devos D.P."/>
            <person name="Kaster A.-K."/>
            <person name="Ovreas L."/>
            <person name="Rohde M."/>
            <person name="Galperin M.Y."/>
            <person name="Jogler C."/>
        </authorList>
    </citation>
    <scope>NUCLEOTIDE SEQUENCE [LARGE SCALE GENOMIC DNA]</scope>
    <source>
        <strain evidence="7 8">Pan181</strain>
    </source>
</reference>
<proteinExistence type="inferred from homology"/>
<keyword evidence="8" id="KW-1185">Reference proteome</keyword>
<protein>
    <recommendedName>
        <fullName evidence="2 5">Elongation factor Ts</fullName>
        <shortName evidence="5">EF-Ts</shortName>
    </recommendedName>
</protein>
<dbReference type="RefSeq" id="WP_145244965.1">
    <property type="nucleotide sequence ID" value="NZ_CP036278.1"/>
</dbReference>
<dbReference type="SUPFAM" id="SSF46934">
    <property type="entry name" value="UBA-like"/>
    <property type="match status" value="1"/>
</dbReference>
<dbReference type="SUPFAM" id="SSF54713">
    <property type="entry name" value="Elongation factor Ts (EF-Ts), dimerisation domain"/>
    <property type="match status" value="2"/>
</dbReference>
<dbReference type="GO" id="GO:0005737">
    <property type="term" value="C:cytoplasm"/>
    <property type="evidence" value="ECO:0007669"/>
    <property type="project" value="UniProtKB-SubCell"/>
</dbReference>
<comment type="caution">
    <text evidence="5">Lacks conserved residue(s) required for the propagation of feature annotation.</text>
</comment>
<dbReference type="Gene3D" id="1.10.286.20">
    <property type="match status" value="1"/>
</dbReference>
<dbReference type="Gene3D" id="3.30.479.20">
    <property type="entry name" value="Elongation factor Ts, dimerisation domain"/>
    <property type="match status" value="2"/>
</dbReference>
<feature type="domain" description="Translation elongation factor EFTs/EF1B dimerisation" evidence="6">
    <location>
        <begin position="73"/>
        <end position="275"/>
    </location>
</feature>
<keyword evidence="3 5" id="KW-0251">Elongation factor</keyword>
<evidence type="ECO:0000256" key="5">
    <source>
        <dbReference type="HAMAP-Rule" id="MF_00050"/>
    </source>
</evidence>
<dbReference type="FunFam" id="1.10.8.10:FF:000001">
    <property type="entry name" value="Elongation factor Ts"/>
    <property type="match status" value="1"/>
</dbReference>
<evidence type="ECO:0000256" key="1">
    <source>
        <dbReference type="ARBA" id="ARBA00005532"/>
    </source>
</evidence>
<dbReference type="FunFam" id="1.10.286.20:FF:000001">
    <property type="entry name" value="Elongation factor Ts"/>
    <property type="match status" value="1"/>
</dbReference>
<dbReference type="PANTHER" id="PTHR11741">
    <property type="entry name" value="ELONGATION FACTOR TS"/>
    <property type="match status" value="1"/>
</dbReference>
<dbReference type="Proteomes" id="UP000315750">
    <property type="component" value="Chromosome"/>
</dbReference>
<dbReference type="InterPro" id="IPR009060">
    <property type="entry name" value="UBA-like_sf"/>
</dbReference>
<dbReference type="InterPro" id="IPR014039">
    <property type="entry name" value="Transl_elong_EFTs/EF1B_dimer"/>
</dbReference>
<evidence type="ECO:0000256" key="3">
    <source>
        <dbReference type="ARBA" id="ARBA00022768"/>
    </source>
</evidence>
<keyword evidence="5" id="KW-0963">Cytoplasm</keyword>
<keyword evidence="4 5" id="KW-0648">Protein biosynthesis</keyword>
<accession>A0A518AGR1</accession>
<comment type="subcellular location">
    <subcellularLocation>
        <location evidence="5">Cytoplasm</location>
    </subcellularLocation>
</comment>
<dbReference type="AlphaFoldDB" id="A0A518AGR1"/>
<evidence type="ECO:0000256" key="2">
    <source>
        <dbReference type="ARBA" id="ARBA00016956"/>
    </source>
</evidence>
<comment type="function">
    <text evidence="5">Associates with the EF-Tu.GDP complex and induces the exchange of GDP to GTP. It remains bound to the aminoacyl-tRNA.EF-Tu.GTP complex up to the GTP hydrolysis stage on the ribosome.</text>
</comment>
<comment type="similarity">
    <text evidence="1 5">Belongs to the EF-Ts family.</text>
</comment>
<dbReference type="PANTHER" id="PTHR11741:SF0">
    <property type="entry name" value="ELONGATION FACTOR TS, MITOCHONDRIAL"/>
    <property type="match status" value="1"/>
</dbReference>
<sequence length="287" mass="31119">MADITAAMVKELRDQTQLPMMKCKKALQDSGGDIEAAKEALRKEGEAFIDGRGDRSTEEGRLAIYVDTEKGPGAIIELQVESAPVAGNEEVVALANDLAKQLATGPGAATPDELWEQECPSQPGKKLKEVRDEIVNKIREVFRMPRIARIDAPCGGYVHHDGKSAVLLEVEGGDAALAKDISMHVAAMKPQAATKEELDPTVVEAERKIQIDRARSEGKPENIIEKMIEGRMRNFYAEIVLEEQPFVKDDKQSVGAVAKAAGMKIKGFTLWKLGETTANEAEPAAAS</sequence>
<organism evidence="7 8">
    <name type="scientific">Aeoliella mucimassa</name>
    <dbReference type="NCBI Taxonomy" id="2527972"/>
    <lineage>
        <taxon>Bacteria</taxon>
        <taxon>Pseudomonadati</taxon>
        <taxon>Planctomycetota</taxon>
        <taxon>Planctomycetia</taxon>
        <taxon>Pirellulales</taxon>
        <taxon>Lacipirellulaceae</taxon>
        <taxon>Aeoliella</taxon>
    </lineage>
</organism>
<dbReference type="Pfam" id="PF00889">
    <property type="entry name" value="EF_TS"/>
    <property type="match status" value="1"/>
</dbReference>